<dbReference type="Proteomes" id="UP000663505">
    <property type="component" value="Plasmid unnamed"/>
</dbReference>
<feature type="transmembrane region" description="Helical" evidence="1">
    <location>
        <begin position="6"/>
        <end position="26"/>
    </location>
</feature>
<keyword evidence="1" id="KW-0812">Transmembrane</keyword>
<keyword evidence="3" id="KW-1185">Reference proteome</keyword>
<accession>A0A9X7W3T9</accession>
<feature type="transmembrane region" description="Helical" evidence="1">
    <location>
        <begin position="264"/>
        <end position="284"/>
    </location>
</feature>
<evidence type="ECO:0000313" key="2">
    <source>
        <dbReference type="EMBL" id="QSO50139.1"/>
    </source>
</evidence>
<dbReference type="AlphaFoldDB" id="A0A9X7W3T9"/>
<reference evidence="2 3" key="1">
    <citation type="submission" date="2021-02" db="EMBL/GenBank/DDBJ databases">
        <title>Alicyclobacillus curvatus sp. nov. and Alicyclobacillus mengziensis sp. nov., two acidophilic bacteria isolated from acid mine drainage.</title>
        <authorList>
            <person name="Huang Y."/>
        </authorList>
    </citation>
    <scope>NUCLEOTIDE SEQUENCE [LARGE SCALE GENOMIC DNA]</scope>
    <source>
        <strain evidence="2 3">S30H14</strain>
        <plasmid evidence="2 3">unnamed</plasmid>
    </source>
</reference>
<feature type="transmembrane region" description="Helical" evidence="1">
    <location>
        <begin position="304"/>
        <end position="324"/>
    </location>
</feature>
<dbReference type="KEGG" id="afx:JZ786_24545"/>
<protein>
    <submittedName>
        <fullName evidence="2">Uncharacterized protein</fullName>
    </submittedName>
</protein>
<feature type="transmembrane region" description="Helical" evidence="1">
    <location>
        <begin position="121"/>
        <end position="139"/>
    </location>
</feature>
<evidence type="ECO:0000256" key="1">
    <source>
        <dbReference type="SAM" id="Phobius"/>
    </source>
</evidence>
<keyword evidence="1" id="KW-0472">Membrane</keyword>
<evidence type="ECO:0000313" key="3">
    <source>
        <dbReference type="Proteomes" id="UP000663505"/>
    </source>
</evidence>
<name>A0A9X7W3T9_9BACL</name>
<keyword evidence="2" id="KW-0614">Plasmid</keyword>
<gene>
    <name evidence="2" type="ORF">JZ786_24545</name>
</gene>
<geneLocation type="plasmid" evidence="2 3">
    <name>unnamed</name>
</geneLocation>
<sequence length="330" mass="37701">MFVRILNTTVQLLFLVSGSTVIIWMFREAYKSAFAQLQVRTYGYVQRQHLRALDRYRTASQRRRGYRPTGTWLVHMEDLIAATLPVQNPYRHAKRFLSYSLYFGAFVYVVAHVIYATWLAPLPLAVPAIFLPYLVLRLIKYRVSIRNSYDIIPAILKLLPEYRNQNSNMRHALPELVKQLPKTPVRRALSRLSNRLEAHNTPEEAKRAVRSFQNECSTNWATLLSRSIERAHVQGLNVETSLERLVTHVTEVQKALADNNLNRVDIMALGFMPAVVLVGGYIFLSVTVSRIAFGMQTHTALGSLYTAVDIGVSIVGIVVSVFFYKPKQDF</sequence>
<feature type="transmembrane region" description="Helical" evidence="1">
    <location>
        <begin position="96"/>
        <end position="115"/>
    </location>
</feature>
<dbReference type="EMBL" id="CP071183">
    <property type="protein sequence ID" value="QSO50139.1"/>
    <property type="molecule type" value="Genomic_DNA"/>
</dbReference>
<dbReference type="RefSeq" id="WP_206659440.1">
    <property type="nucleotide sequence ID" value="NZ_CP071183.1"/>
</dbReference>
<organism evidence="2 3">
    <name type="scientific">Alicyclobacillus mengziensis</name>
    <dbReference type="NCBI Taxonomy" id="2931921"/>
    <lineage>
        <taxon>Bacteria</taxon>
        <taxon>Bacillati</taxon>
        <taxon>Bacillota</taxon>
        <taxon>Bacilli</taxon>
        <taxon>Bacillales</taxon>
        <taxon>Alicyclobacillaceae</taxon>
        <taxon>Alicyclobacillus</taxon>
    </lineage>
</organism>
<proteinExistence type="predicted"/>
<keyword evidence="1" id="KW-1133">Transmembrane helix</keyword>